<feature type="compositionally biased region" description="Basic and acidic residues" evidence="1">
    <location>
        <begin position="393"/>
        <end position="423"/>
    </location>
</feature>
<reference evidence="3 4" key="1">
    <citation type="submission" date="2018-11" db="EMBL/GenBank/DDBJ databases">
        <title>Whole genome sequencing of an environmental sample.</title>
        <authorList>
            <person name="Sarangi A.N."/>
            <person name="Singh D."/>
            <person name="Tripathy S."/>
        </authorList>
    </citation>
    <scope>NUCLEOTIDE SEQUENCE [LARGE SCALE GENOMIC DNA]</scope>
    <source>
        <strain evidence="3 4">Lakshadweep</strain>
    </source>
</reference>
<feature type="region of interest" description="Disordered" evidence="1">
    <location>
        <begin position="376"/>
        <end position="447"/>
    </location>
</feature>
<feature type="compositionally biased region" description="Low complexity" evidence="1">
    <location>
        <begin position="166"/>
        <end position="180"/>
    </location>
</feature>
<proteinExistence type="predicted"/>
<evidence type="ECO:0000256" key="2">
    <source>
        <dbReference type="SAM" id="Phobius"/>
    </source>
</evidence>
<evidence type="ECO:0000313" key="4">
    <source>
        <dbReference type="Proteomes" id="UP000292459"/>
    </source>
</evidence>
<feature type="region of interest" description="Disordered" evidence="1">
    <location>
        <begin position="95"/>
        <end position="209"/>
    </location>
</feature>
<dbReference type="OrthoDB" id="571600at2"/>
<comment type="caution">
    <text evidence="3">The sequence shown here is derived from an EMBL/GenBank/DDBJ whole genome shotgun (WGS) entry which is preliminary data.</text>
</comment>
<gene>
    <name evidence="3" type="ORF">DYY88_01400</name>
</gene>
<keyword evidence="4" id="KW-1185">Reference proteome</keyword>
<feature type="transmembrane region" description="Helical" evidence="2">
    <location>
        <begin position="21"/>
        <end position="41"/>
    </location>
</feature>
<evidence type="ECO:0000313" key="3">
    <source>
        <dbReference type="EMBL" id="RZM81956.1"/>
    </source>
</evidence>
<keyword evidence="2" id="KW-0812">Transmembrane</keyword>
<evidence type="ECO:0008006" key="5">
    <source>
        <dbReference type="Google" id="ProtNLM"/>
    </source>
</evidence>
<protein>
    <recommendedName>
        <fullName evidence="5">TonB C-terminal domain-containing protein</fullName>
    </recommendedName>
</protein>
<dbReference type="AlphaFoldDB" id="A0A4Q7EFY7"/>
<keyword evidence="2" id="KW-0472">Membrane</keyword>
<evidence type="ECO:0000256" key="1">
    <source>
        <dbReference type="SAM" id="MobiDB-lite"/>
    </source>
</evidence>
<keyword evidence="2" id="KW-1133">Transmembrane helix</keyword>
<dbReference type="EMBL" id="QVFV01000001">
    <property type="protein sequence ID" value="RZM81956.1"/>
    <property type="molecule type" value="Genomic_DNA"/>
</dbReference>
<name>A0A4Q7EFY7_9CYAN</name>
<accession>A0A4Q7EFY7</accession>
<dbReference type="Proteomes" id="UP000292459">
    <property type="component" value="Unassembled WGS sequence"/>
</dbReference>
<organism evidence="3 4">
    <name type="scientific">Leptolyngbya iicbica LK</name>
    <dbReference type="NCBI Taxonomy" id="2294035"/>
    <lineage>
        <taxon>Bacteria</taxon>
        <taxon>Bacillati</taxon>
        <taxon>Cyanobacteriota</taxon>
        <taxon>Cyanophyceae</taxon>
        <taxon>Leptolyngbyales</taxon>
        <taxon>Leptolyngbyaceae</taxon>
        <taxon>Leptolyngbya group</taxon>
        <taxon>Leptolyngbya</taxon>
        <taxon>Leptolyngbya iicbica</taxon>
    </lineage>
</organism>
<sequence>MTANSPLSSRFNWRQFLQPTWLAGAISVGFHGVLFAAGPTFPSLGFEQLTEADLEAERRNVPLVELTAAEQERLPDFSNSFYNFDEFGSLDPLSPLFEGDNSSGGDRVINSEPLLSPGRNNSPPSAYNLPFNISGIGRPRSPFPLSGGKPPIGSTGTEPANPDAVTPGGTTPNQPPGAAALRPDDDDSSPVSQAEAEAIAANSNPTDTLPLEERLQAYTFDADRTNIDQVNDSYGEWLDTGETFARDLEIGDADAIGSAFESAATAGILTPVSDEDETTDPEEALVAGIIRRPLTLEIEHDAGICLTKEPQKGLIGAWVSPAGELLGEPTVIRSTGYLGLNQQAIAYIETLDFSTVESFTGYQFEVLVAYEPGNCVEVGNRRPRTPGADAATEPERDTAEEDKPTSLDKLRSPAATEERDRPSNAESATADEPNSPAAPSEDASSED</sequence>
<dbReference type="RefSeq" id="WP_130199293.1">
    <property type="nucleotide sequence ID" value="NZ_QVFV01000001.1"/>
</dbReference>
<feature type="compositionally biased region" description="Low complexity" evidence="1">
    <location>
        <begin position="432"/>
        <end position="447"/>
    </location>
</feature>